<organism evidence="2 3">
    <name type="scientific">Pyrus ussuriensis x Pyrus communis</name>
    <dbReference type="NCBI Taxonomy" id="2448454"/>
    <lineage>
        <taxon>Eukaryota</taxon>
        <taxon>Viridiplantae</taxon>
        <taxon>Streptophyta</taxon>
        <taxon>Embryophyta</taxon>
        <taxon>Tracheophyta</taxon>
        <taxon>Spermatophyta</taxon>
        <taxon>Magnoliopsida</taxon>
        <taxon>eudicotyledons</taxon>
        <taxon>Gunneridae</taxon>
        <taxon>Pentapetalae</taxon>
        <taxon>rosids</taxon>
        <taxon>fabids</taxon>
        <taxon>Rosales</taxon>
        <taxon>Rosaceae</taxon>
        <taxon>Amygdaloideae</taxon>
        <taxon>Maleae</taxon>
        <taxon>Pyrus</taxon>
    </lineage>
</organism>
<gene>
    <name evidence="2" type="ORF">D8674_012698</name>
</gene>
<dbReference type="EMBL" id="SMOL01000553">
    <property type="protein sequence ID" value="KAB2609530.1"/>
    <property type="molecule type" value="Genomic_DNA"/>
</dbReference>
<protein>
    <submittedName>
        <fullName evidence="2">Protein sgt1-like</fullName>
    </submittedName>
</protein>
<proteinExistence type="predicted"/>
<dbReference type="PANTHER" id="PTHR35735">
    <property type="entry name" value="PROTEIN NIM1-INTERACTING 2"/>
    <property type="match status" value="1"/>
</dbReference>
<reference evidence="2 3" key="3">
    <citation type="submission" date="2019-11" db="EMBL/GenBank/DDBJ databases">
        <title>A de novo genome assembly of a pear dwarfing rootstock.</title>
        <authorList>
            <person name="Wang F."/>
            <person name="Wang J."/>
            <person name="Li S."/>
            <person name="Zhang Y."/>
            <person name="Fang M."/>
            <person name="Ma L."/>
            <person name="Zhao Y."/>
            <person name="Jiang S."/>
        </authorList>
    </citation>
    <scope>NUCLEOTIDE SEQUENCE [LARGE SCALE GENOMIC DNA]</scope>
    <source>
        <strain evidence="2">S2</strain>
        <tissue evidence="2">Leaf</tissue>
    </source>
</reference>
<comment type="caution">
    <text evidence="2">The sequence shown here is derived from an EMBL/GenBank/DDBJ whole genome shotgun (WGS) entry which is preliminary data.</text>
</comment>
<reference evidence="3" key="2">
    <citation type="submission" date="2019-10" db="EMBL/GenBank/DDBJ databases">
        <title>A de novo genome assembly of a pear dwarfing rootstock.</title>
        <authorList>
            <person name="Wang F."/>
            <person name="Wang J."/>
            <person name="Li S."/>
            <person name="Zhang Y."/>
            <person name="Fang M."/>
            <person name="Ma L."/>
            <person name="Zhao Y."/>
            <person name="Jiang S."/>
        </authorList>
    </citation>
    <scope>NUCLEOTIDE SEQUENCE [LARGE SCALE GENOMIC DNA]</scope>
</reference>
<sequence>MSEKMERRKRVETDEEIDKCHGRRAKKVHQKQQQQREEEKGVAGDVATEDEEVEEFFAIVRRMQAAIKYFEKAGGVGVKGQNGNCRAALESTEQFVVEAAAADHVQVVEDDEEININEADEEEINGVLDLNEAPM</sequence>
<name>A0A5N5G741_9ROSA</name>
<dbReference type="Proteomes" id="UP000327157">
    <property type="component" value="Chromosome 14"/>
</dbReference>
<evidence type="ECO:0000313" key="3">
    <source>
        <dbReference type="Proteomes" id="UP000327157"/>
    </source>
</evidence>
<dbReference type="GO" id="GO:0010112">
    <property type="term" value="P:regulation of systemic acquired resistance"/>
    <property type="evidence" value="ECO:0007669"/>
    <property type="project" value="InterPro"/>
</dbReference>
<keyword evidence="3" id="KW-1185">Reference proteome</keyword>
<reference evidence="2 3" key="1">
    <citation type="submission" date="2019-09" db="EMBL/GenBank/DDBJ databases">
        <authorList>
            <person name="Ou C."/>
        </authorList>
    </citation>
    <scope>NUCLEOTIDE SEQUENCE [LARGE SCALE GENOMIC DNA]</scope>
    <source>
        <strain evidence="2">S2</strain>
        <tissue evidence="2">Leaf</tissue>
    </source>
</reference>
<dbReference type="PANTHER" id="PTHR35735:SF5">
    <property type="entry name" value="PROTEIN NIM1-INTERACTING 2"/>
    <property type="match status" value="1"/>
</dbReference>
<dbReference type="OrthoDB" id="1750968at2759"/>
<feature type="region of interest" description="Disordered" evidence="1">
    <location>
        <begin position="1"/>
        <end position="47"/>
    </location>
</feature>
<dbReference type="InterPro" id="IPR034577">
    <property type="entry name" value="NIMIN-2"/>
</dbReference>
<accession>A0A5N5G741</accession>
<feature type="compositionally biased region" description="Basic and acidic residues" evidence="1">
    <location>
        <begin position="1"/>
        <end position="12"/>
    </location>
</feature>
<evidence type="ECO:0000256" key="1">
    <source>
        <dbReference type="SAM" id="MobiDB-lite"/>
    </source>
</evidence>
<dbReference type="AlphaFoldDB" id="A0A5N5G741"/>
<feature type="compositionally biased region" description="Basic residues" evidence="1">
    <location>
        <begin position="21"/>
        <end position="30"/>
    </location>
</feature>
<evidence type="ECO:0000313" key="2">
    <source>
        <dbReference type="EMBL" id="KAB2609530.1"/>
    </source>
</evidence>